<dbReference type="EMBL" id="CP003190">
    <property type="protein sequence ID" value="AGL84772.1"/>
    <property type="molecule type" value="Genomic_DNA"/>
</dbReference>
<evidence type="ECO:0000313" key="4">
    <source>
        <dbReference type="Proteomes" id="UP000013940"/>
    </source>
</evidence>
<dbReference type="PANTHER" id="PTHR45566:SF1">
    <property type="entry name" value="HTH-TYPE TRANSCRIPTIONAL REGULATOR YHJB-RELATED"/>
    <property type="match status" value="1"/>
</dbReference>
<dbReference type="KEGG" id="pprc:PFLCHA0_c30020"/>
<name>A0A2C9EM81_PSEPH</name>
<dbReference type="Gene3D" id="3.40.50.2300">
    <property type="match status" value="1"/>
</dbReference>
<dbReference type="SUPFAM" id="SSF52172">
    <property type="entry name" value="CheY-like"/>
    <property type="match status" value="1"/>
</dbReference>
<protein>
    <submittedName>
        <fullName evidence="3">Response regulator</fullName>
    </submittedName>
</protein>
<comment type="caution">
    <text evidence="1">Lacks conserved residue(s) required for the propagation of feature annotation.</text>
</comment>
<sequence>MLKLRVGVLEQHNIVRHGLFKHLSGQSVLCLSEFFNFADMLEALEQNQLDVLMIGHLMDRDPVHLVRNLITRYPNLKILVLLNRPDPVIASQLQAVGAHGVMAKTQSLPDYADALRSLARGERYAMLSDGRASMEKPLYDA</sequence>
<gene>
    <name evidence="3" type="ORF">PFLCHA0_c30020</name>
</gene>
<evidence type="ECO:0000259" key="2">
    <source>
        <dbReference type="PROSITE" id="PS50110"/>
    </source>
</evidence>
<dbReference type="HOGENOM" id="CLU_1823698_0_0_6"/>
<dbReference type="Proteomes" id="UP000013940">
    <property type="component" value="Chromosome"/>
</dbReference>
<dbReference type="RefSeq" id="WP_015635578.1">
    <property type="nucleotide sequence ID" value="NC_021237.1"/>
</dbReference>
<dbReference type="GO" id="GO:0000160">
    <property type="term" value="P:phosphorelay signal transduction system"/>
    <property type="evidence" value="ECO:0007669"/>
    <property type="project" value="InterPro"/>
</dbReference>
<dbReference type="PANTHER" id="PTHR45566">
    <property type="entry name" value="HTH-TYPE TRANSCRIPTIONAL REGULATOR YHJB-RELATED"/>
    <property type="match status" value="1"/>
</dbReference>
<organism evidence="3 4">
    <name type="scientific">Pseudomonas protegens (strain DSM 19095 / LMG 27888 / CFBP 6595 / CHA0)</name>
    <dbReference type="NCBI Taxonomy" id="1124983"/>
    <lineage>
        <taxon>Bacteria</taxon>
        <taxon>Pseudomonadati</taxon>
        <taxon>Pseudomonadota</taxon>
        <taxon>Gammaproteobacteria</taxon>
        <taxon>Pseudomonadales</taxon>
        <taxon>Pseudomonadaceae</taxon>
        <taxon>Pseudomonas</taxon>
    </lineage>
</organism>
<dbReference type="PROSITE" id="PS50110">
    <property type="entry name" value="RESPONSE_REGULATORY"/>
    <property type="match status" value="1"/>
</dbReference>
<dbReference type="InterPro" id="IPR051015">
    <property type="entry name" value="EvgA-like"/>
</dbReference>
<feature type="domain" description="Response regulatory" evidence="2">
    <location>
        <begin position="5"/>
        <end position="119"/>
    </location>
</feature>
<accession>A0A2C9EM81</accession>
<dbReference type="AlphaFoldDB" id="A0A2C9EM81"/>
<dbReference type="GeneID" id="57475994"/>
<proteinExistence type="predicted"/>
<dbReference type="InterPro" id="IPR001789">
    <property type="entry name" value="Sig_transdc_resp-reg_receiver"/>
</dbReference>
<reference evidence="4" key="1">
    <citation type="journal article" date="2014" name="Genome Announc.">
        <title>Full-genome sequence of the plant growth-promoting bacterium Pseudomonas protegens CHA0.</title>
        <authorList>
            <person name="Jousset A."/>
            <person name="Schuldes J."/>
            <person name="Keel C."/>
            <person name="Maurhofer M."/>
            <person name="Daniel R."/>
            <person name="Scheu S."/>
            <person name="Thuermer A."/>
        </authorList>
    </citation>
    <scope>NUCLEOTIDE SEQUENCE [LARGE SCALE GENOMIC DNA]</scope>
    <source>
        <strain evidence="4">DSM 19095 / LMG 27888 / CFBP 6595 / CHA0</strain>
    </source>
</reference>
<evidence type="ECO:0000313" key="3">
    <source>
        <dbReference type="EMBL" id="AGL84772.1"/>
    </source>
</evidence>
<dbReference type="InterPro" id="IPR011006">
    <property type="entry name" value="CheY-like_superfamily"/>
</dbReference>
<dbReference type="eggNOG" id="COG2197">
    <property type="taxonomic scope" value="Bacteria"/>
</dbReference>
<evidence type="ECO:0000256" key="1">
    <source>
        <dbReference type="PROSITE-ProRule" id="PRU00169"/>
    </source>
</evidence>